<comment type="caution">
    <text evidence="8">The sequence shown here is derived from an EMBL/GenBank/DDBJ whole genome shotgun (WGS) entry which is preliminary data.</text>
</comment>
<evidence type="ECO:0000256" key="4">
    <source>
        <dbReference type="ARBA" id="ARBA00022833"/>
    </source>
</evidence>
<keyword evidence="3" id="KW-0479">Metal-binding</keyword>
<evidence type="ECO:0000256" key="1">
    <source>
        <dbReference type="ARBA" id="ARBA00004170"/>
    </source>
</evidence>
<dbReference type="EMBL" id="LVCJ01000003">
    <property type="protein sequence ID" value="OAL39834.1"/>
    <property type="molecule type" value="Genomic_DNA"/>
</dbReference>
<feature type="domain" description="LITAF" evidence="7">
    <location>
        <begin position="51"/>
        <end position="133"/>
    </location>
</feature>
<evidence type="ECO:0000313" key="8">
    <source>
        <dbReference type="EMBL" id="OAL39834.1"/>
    </source>
</evidence>
<dbReference type="OrthoDB" id="5599753at2759"/>
<proteinExistence type="inferred from homology"/>
<reference evidence="8 9" key="1">
    <citation type="submission" date="2016-03" db="EMBL/GenBank/DDBJ databases">
        <title>The draft genome sequence of Fonsecaea nubica causative agent of cutaneous subcutaneous infection in human host.</title>
        <authorList>
            <person name="Costa F."/>
            <person name="Sybren D.H."/>
            <person name="Raittz R.T."/>
            <person name="Weiss V.A."/>
            <person name="Leao A.C."/>
            <person name="Gomes R."/>
            <person name="De Souza E.M."/>
            <person name="Pedrosa F.O."/>
            <person name="Steffens M.B."/>
            <person name="Bombassaro A."/>
            <person name="Tadra-Sfeir M.Z."/>
            <person name="Moreno L.F."/>
            <person name="Najafzadeh M.J."/>
            <person name="Felipe M.S."/>
            <person name="Teixeira M."/>
            <person name="Sun J."/>
            <person name="Xi L."/>
            <person name="Castro M.A."/>
            <person name="Vicente V.A."/>
        </authorList>
    </citation>
    <scope>NUCLEOTIDE SEQUENCE [LARGE SCALE GENOMIC DNA]</scope>
    <source>
        <strain evidence="8 9">CBS 269.64</strain>
    </source>
</reference>
<dbReference type="GeneID" id="34584172"/>
<dbReference type="PROSITE" id="PS51837">
    <property type="entry name" value="LITAF"/>
    <property type="match status" value="1"/>
</dbReference>
<feature type="region of interest" description="Disordered" evidence="6">
    <location>
        <begin position="1"/>
        <end position="51"/>
    </location>
</feature>
<dbReference type="AlphaFoldDB" id="A0A178DET7"/>
<dbReference type="InterPro" id="IPR037519">
    <property type="entry name" value="LITAF_fam"/>
</dbReference>
<sequence length="159" mass="17460">MDKEHTKGNPHGGQDTRSFDAKLVESLDQPPTYNDAGPPRVAMQAPGQPPHDHRMCIPLDQLRDVPSPIQCPYCGFQGVTRVEHIAGRRTRRSAGLLFAATVVLAPVPYLTNGTKDVRHFCANCRVCVAVWLNERNSPGQTHVVAHQNRVGGTYDRGSV</sequence>
<accession>A0A178DET7</accession>
<dbReference type="InterPro" id="IPR006629">
    <property type="entry name" value="LITAF"/>
</dbReference>
<comment type="similarity">
    <text evidence="2">Belongs to the CDIP1/LITAF family.</text>
</comment>
<evidence type="ECO:0000313" key="9">
    <source>
        <dbReference type="Proteomes" id="UP000185904"/>
    </source>
</evidence>
<protein>
    <recommendedName>
        <fullName evidence="7">LITAF domain-containing protein</fullName>
    </recommendedName>
</protein>
<dbReference type="SMART" id="SM00714">
    <property type="entry name" value="LITAF"/>
    <property type="match status" value="1"/>
</dbReference>
<dbReference type="GO" id="GO:0008270">
    <property type="term" value="F:zinc ion binding"/>
    <property type="evidence" value="ECO:0007669"/>
    <property type="project" value="TreeGrafter"/>
</dbReference>
<gene>
    <name evidence="8" type="ORF">AYO20_00746</name>
</gene>
<dbReference type="GO" id="GO:0016020">
    <property type="term" value="C:membrane"/>
    <property type="evidence" value="ECO:0007669"/>
    <property type="project" value="UniProtKB-SubCell"/>
</dbReference>
<organism evidence="8 9">
    <name type="scientific">Fonsecaea nubica</name>
    <dbReference type="NCBI Taxonomy" id="856822"/>
    <lineage>
        <taxon>Eukaryota</taxon>
        <taxon>Fungi</taxon>
        <taxon>Dikarya</taxon>
        <taxon>Ascomycota</taxon>
        <taxon>Pezizomycotina</taxon>
        <taxon>Eurotiomycetes</taxon>
        <taxon>Chaetothyriomycetidae</taxon>
        <taxon>Chaetothyriales</taxon>
        <taxon>Herpotrichiellaceae</taxon>
        <taxon>Fonsecaea</taxon>
    </lineage>
</organism>
<dbReference type="PANTHER" id="PTHR23292:SF6">
    <property type="entry name" value="FI16602P1-RELATED"/>
    <property type="match status" value="1"/>
</dbReference>
<comment type="subcellular location">
    <subcellularLocation>
        <location evidence="1">Membrane</location>
        <topology evidence="1">Peripheral membrane protein</topology>
    </subcellularLocation>
</comment>
<dbReference type="Pfam" id="PF10601">
    <property type="entry name" value="zf-LITAF-like"/>
    <property type="match status" value="1"/>
</dbReference>
<keyword evidence="5" id="KW-0472">Membrane</keyword>
<dbReference type="Proteomes" id="UP000185904">
    <property type="component" value="Unassembled WGS sequence"/>
</dbReference>
<evidence type="ECO:0000256" key="2">
    <source>
        <dbReference type="ARBA" id="ARBA00005975"/>
    </source>
</evidence>
<dbReference type="PANTHER" id="PTHR23292">
    <property type="entry name" value="LIPOPOLYSACCHARIDE-INDUCED TUMOR NECROSIS FACTOR-ALPHA FACTOR"/>
    <property type="match status" value="1"/>
</dbReference>
<evidence type="ECO:0000256" key="3">
    <source>
        <dbReference type="ARBA" id="ARBA00022723"/>
    </source>
</evidence>
<evidence type="ECO:0000259" key="7">
    <source>
        <dbReference type="PROSITE" id="PS51837"/>
    </source>
</evidence>
<evidence type="ECO:0000256" key="6">
    <source>
        <dbReference type="SAM" id="MobiDB-lite"/>
    </source>
</evidence>
<name>A0A178DET7_9EURO</name>
<dbReference type="RefSeq" id="XP_022504846.1">
    <property type="nucleotide sequence ID" value="XM_022639055.1"/>
</dbReference>
<keyword evidence="9" id="KW-1185">Reference proteome</keyword>
<evidence type="ECO:0000256" key="5">
    <source>
        <dbReference type="ARBA" id="ARBA00023136"/>
    </source>
</evidence>
<keyword evidence="4" id="KW-0862">Zinc</keyword>